<keyword evidence="3" id="KW-1185">Reference proteome</keyword>
<reference evidence="2 3" key="1">
    <citation type="submission" date="2014-04" db="EMBL/GenBank/DDBJ databases">
        <authorList>
            <consortium name="DOE Joint Genome Institute"/>
            <person name="Kuo A."/>
            <person name="Kohler A."/>
            <person name="Nagy L.G."/>
            <person name="Floudas D."/>
            <person name="Copeland A."/>
            <person name="Barry K.W."/>
            <person name="Cichocki N."/>
            <person name="Veneault-Fourrey C."/>
            <person name="LaButti K."/>
            <person name="Lindquist E.A."/>
            <person name="Lipzen A."/>
            <person name="Lundell T."/>
            <person name="Morin E."/>
            <person name="Murat C."/>
            <person name="Sun H."/>
            <person name="Tunlid A."/>
            <person name="Henrissat B."/>
            <person name="Grigoriev I.V."/>
            <person name="Hibbett D.S."/>
            <person name="Martin F."/>
            <person name="Nordberg H.P."/>
            <person name="Cantor M.N."/>
            <person name="Hua S.X."/>
        </authorList>
    </citation>
    <scope>NUCLEOTIDE SEQUENCE [LARGE SCALE GENOMIC DNA]</scope>
    <source>
        <strain evidence="2 3">LaAM-08-1</strain>
    </source>
</reference>
<protein>
    <submittedName>
        <fullName evidence="2">Uncharacterized protein</fullName>
    </submittedName>
</protein>
<dbReference type="Proteomes" id="UP000054477">
    <property type="component" value="Unassembled WGS sequence"/>
</dbReference>
<proteinExistence type="predicted"/>
<reference evidence="3" key="2">
    <citation type="submission" date="2015-01" db="EMBL/GenBank/DDBJ databases">
        <title>Evolutionary Origins and Diversification of the Mycorrhizal Mutualists.</title>
        <authorList>
            <consortium name="DOE Joint Genome Institute"/>
            <consortium name="Mycorrhizal Genomics Consortium"/>
            <person name="Kohler A."/>
            <person name="Kuo A."/>
            <person name="Nagy L.G."/>
            <person name="Floudas D."/>
            <person name="Copeland A."/>
            <person name="Barry K.W."/>
            <person name="Cichocki N."/>
            <person name="Veneault-Fourrey C."/>
            <person name="LaButti K."/>
            <person name="Lindquist E.A."/>
            <person name="Lipzen A."/>
            <person name="Lundell T."/>
            <person name="Morin E."/>
            <person name="Murat C."/>
            <person name="Riley R."/>
            <person name="Ohm R."/>
            <person name="Sun H."/>
            <person name="Tunlid A."/>
            <person name="Henrissat B."/>
            <person name="Grigoriev I.V."/>
            <person name="Hibbett D.S."/>
            <person name="Martin F."/>
        </authorList>
    </citation>
    <scope>NUCLEOTIDE SEQUENCE [LARGE SCALE GENOMIC DNA]</scope>
    <source>
        <strain evidence="3">LaAM-08-1</strain>
    </source>
</reference>
<accession>A0A0C9WKJ4</accession>
<evidence type="ECO:0000313" key="2">
    <source>
        <dbReference type="EMBL" id="KIJ89485.1"/>
    </source>
</evidence>
<organism evidence="2 3">
    <name type="scientific">Laccaria amethystina LaAM-08-1</name>
    <dbReference type="NCBI Taxonomy" id="1095629"/>
    <lineage>
        <taxon>Eukaryota</taxon>
        <taxon>Fungi</taxon>
        <taxon>Dikarya</taxon>
        <taxon>Basidiomycota</taxon>
        <taxon>Agaricomycotina</taxon>
        <taxon>Agaricomycetes</taxon>
        <taxon>Agaricomycetidae</taxon>
        <taxon>Agaricales</taxon>
        <taxon>Agaricineae</taxon>
        <taxon>Hydnangiaceae</taxon>
        <taxon>Laccaria</taxon>
    </lineage>
</organism>
<feature type="compositionally biased region" description="Polar residues" evidence="1">
    <location>
        <begin position="31"/>
        <end position="40"/>
    </location>
</feature>
<name>A0A0C9WKJ4_9AGAR</name>
<dbReference type="HOGENOM" id="CLU_1098652_0_0_1"/>
<feature type="region of interest" description="Disordered" evidence="1">
    <location>
        <begin position="172"/>
        <end position="193"/>
    </location>
</feature>
<evidence type="ECO:0000313" key="3">
    <source>
        <dbReference type="Proteomes" id="UP000054477"/>
    </source>
</evidence>
<dbReference type="EMBL" id="KN839682">
    <property type="protein sequence ID" value="KIJ89485.1"/>
    <property type="molecule type" value="Genomic_DNA"/>
</dbReference>
<dbReference type="AlphaFoldDB" id="A0A0C9WKJ4"/>
<sequence length="222" mass="24672">MSNLYAGPSYQDSFQPTLSPAPRDETRNRRSFLNLNQPLTSIGRRQPSQIQTPPPNLYLPQPTFSPTYDPATQKFQVASRQEFDRSEDIHVPHCEGVHFRSQQPACGIASYVADTFCYTPLPRGDGDFPSSLVSDPSTCGSFQHYHSTEGSVEWQAYQIPCEDQLDAFGQPHSSAVNLPPYHSQHPPISPTQHSSYSELSANVLFLSELSRAESKVSKTVGI</sequence>
<gene>
    <name evidence="2" type="ORF">K443DRAFT_16066</name>
</gene>
<evidence type="ECO:0000256" key="1">
    <source>
        <dbReference type="SAM" id="MobiDB-lite"/>
    </source>
</evidence>
<dbReference type="OrthoDB" id="10340347at2759"/>
<feature type="region of interest" description="Disordered" evidence="1">
    <location>
        <begin position="1"/>
        <end position="55"/>
    </location>
</feature>